<dbReference type="InterPro" id="IPR001753">
    <property type="entry name" value="Enoyl-CoA_hydra/iso"/>
</dbReference>
<evidence type="ECO:0000313" key="16">
    <source>
        <dbReference type="EMBL" id="MBB3172464.1"/>
    </source>
</evidence>
<sequence>MPDETQTVTREMTPAAGGGAVAIEDRGAIRVLVIDNPPVNALAGRVRAGLQAALRTALADPAVDGLVIAAAGRIFVAGADITEFGKPPLPPALPDLLDEIEVAAKPVVAAIGGAALGGGLELALACHVRLVCPKAQLGLPEVKLGLLPGAGGTQRLPRLLDPAVTFGMIASGKPVDAARACALGLAEPAEGDLVGAAVARAEALACVGGPLPSAGERQADPTRREAFETAADKAIAADRDAFNLPAIADCVRAAFGDDLAAGLAVERAAFLDLMNDPRSAALRHLFFAEREAGKVPGVGRDTAARPITHVAVIGAGTMGGGIAMALVQAGLKVTLIESGADSLARGTARIHDLWANSIRRGSLSEEQAEARRALITGSIDLSDAAGADLVIEAVFEEMSVKTELFDRLDAIVPPDAIVATNTSYLDIDRIASAISHPERVIGLHFFSPANVMRLLEIVRGAATAPEAIATALALARRIGKLPVVVGNCPGFVGNRILGPRGVAAERLLLAGVAREAIDTAVTDFGFRMGPLAMGDLAGLDIGYRNRRAYGGFAPIADMMVEAGRLGQKTGAGYFAYPDGTRQGVADDAGAAMIAGKAAELGLAPHSLETPDILARLFYPMINEAARILDEGIAAGVSDIDLVWVNGYGWPAWRGGPMHWADREGLSKIADKLGQFAEESGDERLRPSALLARLAAVGGRFADLPRKS</sequence>
<dbReference type="Pfam" id="PF00378">
    <property type="entry name" value="ECH_1"/>
    <property type="match status" value="1"/>
</dbReference>
<dbReference type="EMBL" id="JACHXV010000001">
    <property type="protein sequence ID" value="MBB3172464.1"/>
    <property type="molecule type" value="Genomic_DNA"/>
</dbReference>
<dbReference type="InterPro" id="IPR029045">
    <property type="entry name" value="ClpP/crotonase-like_dom_sf"/>
</dbReference>
<proteinExistence type="predicted"/>
<evidence type="ECO:0000256" key="13">
    <source>
        <dbReference type="ARBA" id="ARBA00049556"/>
    </source>
</evidence>
<accession>A0A839UVP3</accession>
<evidence type="ECO:0000256" key="4">
    <source>
        <dbReference type="ARBA" id="ARBA00022832"/>
    </source>
</evidence>
<name>A0A839UVP3_9PROT</name>
<dbReference type="Gene3D" id="1.10.1040.50">
    <property type="match status" value="1"/>
</dbReference>
<dbReference type="GO" id="GO:0016853">
    <property type="term" value="F:isomerase activity"/>
    <property type="evidence" value="ECO:0007669"/>
    <property type="project" value="UniProtKB-KW"/>
</dbReference>
<dbReference type="Proteomes" id="UP000557688">
    <property type="component" value="Unassembled WGS sequence"/>
</dbReference>
<dbReference type="Gene3D" id="3.40.50.720">
    <property type="entry name" value="NAD(P)-binding Rossmann-like Domain"/>
    <property type="match status" value="1"/>
</dbReference>
<dbReference type="GO" id="GO:0006635">
    <property type="term" value="P:fatty acid beta-oxidation"/>
    <property type="evidence" value="ECO:0007669"/>
    <property type="project" value="UniProtKB-UniPathway"/>
</dbReference>
<reference evidence="16 17" key="1">
    <citation type="submission" date="2020-08" db="EMBL/GenBank/DDBJ databases">
        <title>Genomic Encyclopedia of Type Strains, Phase III (KMG-III): the genomes of soil and plant-associated and newly described type strains.</title>
        <authorList>
            <person name="Whitman W."/>
        </authorList>
    </citation>
    <scope>NUCLEOTIDE SEQUENCE [LARGE SCALE GENOMIC DNA]</scope>
    <source>
        <strain evidence="16 17">CECT 8088</strain>
    </source>
</reference>
<dbReference type="GO" id="GO:0003857">
    <property type="term" value="F:(3S)-3-hydroxyacyl-CoA dehydrogenase (NAD+) activity"/>
    <property type="evidence" value="ECO:0007669"/>
    <property type="project" value="UniProtKB-EC"/>
</dbReference>
<keyword evidence="9" id="KW-0576">Peroxisome</keyword>
<dbReference type="FunFam" id="3.40.50.720:FF:000009">
    <property type="entry name" value="Fatty oxidation complex, alpha subunit"/>
    <property type="match status" value="1"/>
</dbReference>
<evidence type="ECO:0000256" key="11">
    <source>
        <dbReference type="ARBA" id="ARBA00023239"/>
    </source>
</evidence>
<keyword evidence="5" id="KW-0442">Lipid degradation</keyword>
<dbReference type="AlphaFoldDB" id="A0A839UVP3"/>
<feature type="domain" description="3-hydroxyacyl-CoA dehydrogenase C-terminal" evidence="14">
    <location>
        <begin position="490"/>
        <end position="576"/>
    </location>
</feature>
<dbReference type="RefSeq" id="WP_183274621.1">
    <property type="nucleotide sequence ID" value="NZ_JACHXV010000001.1"/>
</dbReference>
<keyword evidence="7" id="KW-0520">NAD</keyword>
<evidence type="ECO:0000256" key="1">
    <source>
        <dbReference type="ARBA" id="ARBA00004275"/>
    </source>
</evidence>
<evidence type="ECO:0000256" key="12">
    <source>
        <dbReference type="ARBA" id="ARBA00023268"/>
    </source>
</evidence>
<dbReference type="InterPro" id="IPR008927">
    <property type="entry name" value="6-PGluconate_DH-like_C_sf"/>
</dbReference>
<dbReference type="EC" id="1.1.1.35" evidence="16"/>
<dbReference type="InterPro" id="IPR006108">
    <property type="entry name" value="3HC_DH_C"/>
</dbReference>
<evidence type="ECO:0000256" key="10">
    <source>
        <dbReference type="ARBA" id="ARBA00023235"/>
    </source>
</evidence>
<dbReference type="FunFam" id="1.10.1040.50:FF:000006">
    <property type="entry name" value="Peroxisomal bifunctional enzyme"/>
    <property type="match status" value="1"/>
</dbReference>
<keyword evidence="4" id="KW-0276">Fatty acid metabolism</keyword>
<dbReference type="Pfam" id="PF02737">
    <property type="entry name" value="3HCDH_N"/>
    <property type="match status" value="1"/>
</dbReference>
<evidence type="ECO:0000313" key="17">
    <source>
        <dbReference type="Proteomes" id="UP000557688"/>
    </source>
</evidence>
<comment type="subcellular location">
    <subcellularLocation>
        <location evidence="1">Peroxisome</location>
    </subcellularLocation>
</comment>
<keyword evidence="11" id="KW-0456">Lyase</keyword>
<dbReference type="InterPro" id="IPR036291">
    <property type="entry name" value="NAD(P)-bd_dom_sf"/>
</dbReference>
<feature type="domain" description="3-hydroxyacyl-CoA dehydrogenase C-terminal" evidence="14">
    <location>
        <begin position="612"/>
        <end position="695"/>
    </location>
</feature>
<evidence type="ECO:0000256" key="8">
    <source>
        <dbReference type="ARBA" id="ARBA00023098"/>
    </source>
</evidence>
<dbReference type="Gene3D" id="3.90.226.10">
    <property type="entry name" value="2-enoyl-CoA Hydratase, Chain A, domain 1"/>
    <property type="match status" value="1"/>
</dbReference>
<evidence type="ECO:0000256" key="3">
    <source>
        <dbReference type="ARBA" id="ARBA00011245"/>
    </source>
</evidence>
<dbReference type="PANTHER" id="PTHR23309:SF49">
    <property type="entry name" value="PEROXISOMAL BIFUNCTIONAL ENZYME"/>
    <property type="match status" value="1"/>
</dbReference>
<feature type="domain" description="3-hydroxyacyl-CoA dehydrogenase NAD binding" evidence="15">
    <location>
        <begin position="309"/>
        <end position="487"/>
    </location>
</feature>
<comment type="caution">
    <text evidence="16">The sequence shown here is derived from an EMBL/GenBank/DDBJ whole genome shotgun (WGS) entry which is preliminary data.</text>
</comment>
<keyword evidence="10" id="KW-0413">Isomerase</keyword>
<dbReference type="Pfam" id="PF00725">
    <property type="entry name" value="3HCDH"/>
    <property type="match status" value="2"/>
</dbReference>
<evidence type="ECO:0000256" key="6">
    <source>
        <dbReference type="ARBA" id="ARBA00023002"/>
    </source>
</evidence>
<evidence type="ECO:0000256" key="9">
    <source>
        <dbReference type="ARBA" id="ARBA00023140"/>
    </source>
</evidence>
<comment type="pathway">
    <text evidence="2">Lipid metabolism; fatty acid beta-oxidation.</text>
</comment>
<organism evidence="16 17">
    <name type="scientific">Endobacter medicaginis</name>
    <dbReference type="NCBI Taxonomy" id="1181271"/>
    <lineage>
        <taxon>Bacteria</taxon>
        <taxon>Pseudomonadati</taxon>
        <taxon>Pseudomonadota</taxon>
        <taxon>Alphaproteobacteria</taxon>
        <taxon>Acetobacterales</taxon>
        <taxon>Acetobacteraceae</taxon>
        <taxon>Endobacter</taxon>
    </lineage>
</organism>
<keyword evidence="17" id="KW-1185">Reference proteome</keyword>
<evidence type="ECO:0000256" key="5">
    <source>
        <dbReference type="ARBA" id="ARBA00022963"/>
    </source>
</evidence>
<comment type="catalytic activity">
    <reaction evidence="13">
        <text>a (3S)-3-hydroxyacyl-CoA + NAD(+) = a 3-oxoacyl-CoA + NADH + H(+)</text>
        <dbReference type="Rhea" id="RHEA:22432"/>
        <dbReference type="ChEBI" id="CHEBI:15378"/>
        <dbReference type="ChEBI" id="CHEBI:57318"/>
        <dbReference type="ChEBI" id="CHEBI:57540"/>
        <dbReference type="ChEBI" id="CHEBI:57945"/>
        <dbReference type="ChEBI" id="CHEBI:90726"/>
        <dbReference type="EC" id="1.1.1.35"/>
    </reaction>
</comment>
<keyword evidence="12" id="KW-0511">Multifunctional enzyme</keyword>
<keyword evidence="6 16" id="KW-0560">Oxidoreductase</keyword>
<evidence type="ECO:0000259" key="14">
    <source>
        <dbReference type="Pfam" id="PF00725"/>
    </source>
</evidence>
<dbReference type="UniPathway" id="UPA00659"/>
<dbReference type="InterPro" id="IPR006176">
    <property type="entry name" value="3-OHacyl-CoA_DH_NAD-bd"/>
</dbReference>
<dbReference type="CDD" id="cd06558">
    <property type="entry name" value="crotonase-like"/>
    <property type="match status" value="1"/>
</dbReference>
<dbReference type="GO" id="GO:0070403">
    <property type="term" value="F:NAD+ binding"/>
    <property type="evidence" value="ECO:0007669"/>
    <property type="project" value="InterPro"/>
</dbReference>
<protein>
    <submittedName>
        <fullName evidence="16">3-hydroxyacyl-CoA dehydrogenase</fullName>
        <ecNumber evidence="16">1.1.1.35</ecNumber>
    </submittedName>
</protein>
<comment type="subunit">
    <text evidence="3">Monomer.</text>
</comment>
<evidence type="ECO:0000256" key="2">
    <source>
        <dbReference type="ARBA" id="ARBA00005005"/>
    </source>
</evidence>
<dbReference type="SUPFAM" id="SSF52096">
    <property type="entry name" value="ClpP/crotonase"/>
    <property type="match status" value="1"/>
</dbReference>
<dbReference type="SUPFAM" id="SSF48179">
    <property type="entry name" value="6-phosphogluconate dehydrogenase C-terminal domain-like"/>
    <property type="match status" value="2"/>
</dbReference>
<dbReference type="PANTHER" id="PTHR23309">
    <property type="entry name" value="3-HYDROXYACYL-COA DEHYROGENASE"/>
    <property type="match status" value="1"/>
</dbReference>
<dbReference type="GO" id="GO:0004300">
    <property type="term" value="F:enoyl-CoA hydratase activity"/>
    <property type="evidence" value="ECO:0007669"/>
    <property type="project" value="UniProtKB-ARBA"/>
</dbReference>
<keyword evidence="8" id="KW-0443">Lipid metabolism</keyword>
<gene>
    <name evidence="16" type="ORF">FHR90_000270</name>
</gene>
<evidence type="ECO:0000259" key="15">
    <source>
        <dbReference type="Pfam" id="PF02737"/>
    </source>
</evidence>
<evidence type="ECO:0000256" key="7">
    <source>
        <dbReference type="ARBA" id="ARBA00023027"/>
    </source>
</evidence>
<dbReference type="SUPFAM" id="SSF51735">
    <property type="entry name" value="NAD(P)-binding Rossmann-fold domains"/>
    <property type="match status" value="1"/>
</dbReference>